<evidence type="ECO:0000256" key="2">
    <source>
        <dbReference type="ARBA" id="ARBA00005091"/>
    </source>
</evidence>
<organism evidence="13 14">
    <name type="scientific">Prosthecobacter dejongeii</name>
    <dbReference type="NCBI Taxonomy" id="48465"/>
    <lineage>
        <taxon>Bacteria</taxon>
        <taxon>Pseudomonadati</taxon>
        <taxon>Verrucomicrobiota</taxon>
        <taxon>Verrucomicrobiia</taxon>
        <taxon>Verrucomicrobiales</taxon>
        <taxon>Verrucomicrobiaceae</taxon>
        <taxon>Prosthecobacter</taxon>
    </lineage>
</organism>
<dbReference type="NCBIfam" id="TIGR00735">
    <property type="entry name" value="hisF"/>
    <property type="match status" value="1"/>
</dbReference>
<dbReference type="Gene3D" id="3.20.20.70">
    <property type="entry name" value="Aldolase class I"/>
    <property type="match status" value="1"/>
</dbReference>
<evidence type="ECO:0000313" key="14">
    <source>
        <dbReference type="Proteomes" id="UP000534294"/>
    </source>
</evidence>
<comment type="caution">
    <text evidence="13">The sequence shown here is derived from an EMBL/GenBank/DDBJ whole genome shotgun (WGS) entry which is preliminary data.</text>
</comment>
<dbReference type="CDD" id="cd04731">
    <property type="entry name" value="HisF"/>
    <property type="match status" value="1"/>
</dbReference>
<keyword evidence="8 11" id="KW-0456">Lyase</keyword>
<dbReference type="Proteomes" id="UP000534294">
    <property type="component" value="Unassembled WGS sequence"/>
</dbReference>
<protein>
    <recommendedName>
        <fullName evidence="11">Imidazole glycerol phosphate synthase subunit HisF</fullName>
        <ecNumber evidence="11">4.3.2.10</ecNumber>
    </recommendedName>
    <alternativeName>
        <fullName evidence="11">IGP synthase cyclase subunit</fullName>
    </alternativeName>
    <alternativeName>
        <fullName evidence="11">IGP synthase subunit HisF</fullName>
    </alternativeName>
    <alternativeName>
        <fullName evidence="11">ImGP synthase subunit HisF</fullName>
        <shortName evidence="11">IGPS subunit HisF</shortName>
    </alternativeName>
</protein>
<evidence type="ECO:0000256" key="4">
    <source>
        <dbReference type="ARBA" id="ARBA00011152"/>
    </source>
</evidence>
<proteinExistence type="inferred from homology"/>
<name>A0A7W7YQI5_9BACT</name>
<evidence type="ECO:0000256" key="1">
    <source>
        <dbReference type="ARBA" id="ARBA00004496"/>
    </source>
</evidence>
<feature type="active site" evidence="11">
    <location>
        <position position="130"/>
    </location>
</feature>
<keyword evidence="14" id="KW-1185">Reference proteome</keyword>
<dbReference type="Pfam" id="PF00977">
    <property type="entry name" value="His_biosynth"/>
    <property type="match status" value="1"/>
</dbReference>
<dbReference type="RefSeq" id="WP_184213222.1">
    <property type="nucleotide sequence ID" value="NZ_JACHIF010000014.1"/>
</dbReference>
<keyword evidence="6 11" id="KW-0028">Amino-acid biosynthesis</keyword>
<dbReference type="EMBL" id="JACHIF010000014">
    <property type="protein sequence ID" value="MBB5040480.1"/>
    <property type="molecule type" value="Genomic_DNA"/>
</dbReference>
<evidence type="ECO:0000256" key="7">
    <source>
        <dbReference type="ARBA" id="ARBA00023102"/>
    </source>
</evidence>
<dbReference type="AlphaFoldDB" id="A0A7W7YQI5"/>
<reference evidence="13 14" key="1">
    <citation type="submission" date="2020-08" db="EMBL/GenBank/DDBJ databases">
        <title>Genomic Encyclopedia of Type Strains, Phase IV (KMG-IV): sequencing the most valuable type-strain genomes for metagenomic binning, comparative biology and taxonomic classification.</title>
        <authorList>
            <person name="Goeker M."/>
        </authorList>
    </citation>
    <scope>NUCLEOTIDE SEQUENCE [LARGE SCALE GENOMIC DNA]</scope>
    <source>
        <strain evidence="13 14">DSM 12251</strain>
    </source>
</reference>
<dbReference type="HAMAP" id="MF_01013">
    <property type="entry name" value="HisF"/>
    <property type="match status" value="1"/>
</dbReference>
<comment type="pathway">
    <text evidence="2 11">Amino-acid biosynthesis; L-histidine biosynthesis; L-histidine from 5-phospho-alpha-D-ribose 1-diphosphate: step 5/9.</text>
</comment>
<dbReference type="GO" id="GO:0016829">
    <property type="term" value="F:lyase activity"/>
    <property type="evidence" value="ECO:0007669"/>
    <property type="project" value="UniProtKB-KW"/>
</dbReference>
<accession>A0A7W7YQI5</accession>
<evidence type="ECO:0000256" key="11">
    <source>
        <dbReference type="HAMAP-Rule" id="MF_01013"/>
    </source>
</evidence>
<evidence type="ECO:0000256" key="9">
    <source>
        <dbReference type="ARBA" id="ARBA00025475"/>
    </source>
</evidence>
<dbReference type="SUPFAM" id="SSF51366">
    <property type="entry name" value="Ribulose-phoshate binding barrel"/>
    <property type="match status" value="1"/>
</dbReference>
<evidence type="ECO:0000256" key="5">
    <source>
        <dbReference type="ARBA" id="ARBA00022490"/>
    </source>
</evidence>
<comment type="similarity">
    <text evidence="3 11 12">Belongs to the HisA/HisF family.</text>
</comment>
<dbReference type="InterPro" id="IPR013785">
    <property type="entry name" value="Aldolase_TIM"/>
</dbReference>
<sequence>MLTKRIIPCLDVKEGRVVKGTKFLQLRDAGDPVECAKVYNAQGADELVFLDISATNEKRKTMVDVVARTAESCFMPLTVGGGIRTVADMREMLLAGADKVGINSSAVSTPQVIDEAAEAFGCQCLVVAIDAKRNERGSWSVYTHGGSRLTELDAVEWAAEVCRRGAGEILLTSMDSDGTKAGYDIALTRAVSEAVSIPVIASGGAGNMQHMADVLSRGKADAVLAASIFHFGEYTVGDVKEYLGLQGVPMRRL</sequence>
<evidence type="ECO:0000256" key="12">
    <source>
        <dbReference type="RuleBase" id="RU003657"/>
    </source>
</evidence>
<comment type="catalytic activity">
    <reaction evidence="10 11">
        <text>5-[(5-phospho-1-deoxy-D-ribulos-1-ylimino)methylamino]-1-(5-phospho-beta-D-ribosyl)imidazole-4-carboxamide + L-glutamine = D-erythro-1-(imidazol-4-yl)glycerol 3-phosphate + 5-amino-1-(5-phospho-beta-D-ribosyl)imidazole-4-carboxamide + L-glutamate + H(+)</text>
        <dbReference type="Rhea" id="RHEA:24793"/>
        <dbReference type="ChEBI" id="CHEBI:15378"/>
        <dbReference type="ChEBI" id="CHEBI:29985"/>
        <dbReference type="ChEBI" id="CHEBI:58278"/>
        <dbReference type="ChEBI" id="CHEBI:58359"/>
        <dbReference type="ChEBI" id="CHEBI:58475"/>
        <dbReference type="ChEBI" id="CHEBI:58525"/>
        <dbReference type="EC" id="4.3.2.10"/>
    </reaction>
</comment>
<dbReference type="FunFam" id="3.20.20.70:FF:000006">
    <property type="entry name" value="Imidazole glycerol phosphate synthase subunit HisF"/>
    <property type="match status" value="1"/>
</dbReference>
<dbReference type="InterPro" id="IPR011060">
    <property type="entry name" value="RibuloseP-bd_barrel"/>
</dbReference>
<dbReference type="EC" id="4.3.2.10" evidence="11"/>
<dbReference type="UniPathway" id="UPA00031">
    <property type="reaction ID" value="UER00010"/>
</dbReference>
<comment type="subunit">
    <text evidence="4 11">Heterodimer of HisH and HisF.</text>
</comment>
<evidence type="ECO:0000313" key="13">
    <source>
        <dbReference type="EMBL" id="MBB5040480.1"/>
    </source>
</evidence>
<comment type="function">
    <text evidence="9 11">IGPS catalyzes the conversion of PRFAR and glutamine to IGP, AICAR and glutamate. The HisF subunit catalyzes the cyclization activity that produces IGP and AICAR from PRFAR using the ammonia provided by the HisH subunit.</text>
</comment>
<dbReference type="PANTHER" id="PTHR21235:SF2">
    <property type="entry name" value="IMIDAZOLE GLYCEROL PHOSPHATE SYNTHASE HISHF"/>
    <property type="match status" value="1"/>
</dbReference>
<comment type="subcellular location">
    <subcellularLocation>
        <location evidence="1 11">Cytoplasm</location>
    </subcellularLocation>
</comment>
<dbReference type="GO" id="GO:0000107">
    <property type="term" value="F:imidazoleglycerol-phosphate synthase activity"/>
    <property type="evidence" value="ECO:0007669"/>
    <property type="project" value="UniProtKB-UniRule"/>
</dbReference>
<dbReference type="InterPro" id="IPR004651">
    <property type="entry name" value="HisF"/>
</dbReference>
<gene>
    <name evidence="11" type="primary">hisF</name>
    <name evidence="13" type="ORF">HNQ64_004766</name>
</gene>
<dbReference type="GO" id="GO:0005737">
    <property type="term" value="C:cytoplasm"/>
    <property type="evidence" value="ECO:0007669"/>
    <property type="project" value="UniProtKB-SubCell"/>
</dbReference>
<dbReference type="PANTHER" id="PTHR21235">
    <property type="entry name" value="IMIDAZOLE GLYCEROL PHOSPHATE SYNTHASE SUBUNIT HISF/H IGP SYNTHASE SUBUNIT HISF/H"/>
    <property type="match status" value="1"/>
</dbReference>
<evidence type="ECO:0000256" key="3">
    <source>
        <dbReference type="ARBA" id="ARBA00009667"/>
    </source>
</evidence>
<keyword evidence="5 11" id="KW-0963">Cytoplasm</keyword>
<dbReference type="InterPro" id="IPR050064">
    <property type="entry name" value="IGPS_HisA/HisF"/>
</dbReference>
<feature type="active site" evidence="11">
    <location>
        <position position="11"/>
    </location>
</feature>
<evidence type="ECO:0000256" key="6">
    <source>
        <dbReference type="ARBA" id="ARBA00022605"/>
    </source>
</evidence>
<dbReference type="InterPro" id="IPR006062">
    <property type="entry name" value="His_biosynth"/>
</dbReference>
<evidence type="ECO:0000256" key="8">
    <source>
        <dbReference type="ARBA" id="ARBA00023239"/>
    </source>
</evidence>
<keyword evidence="7 11" id="KW-0368">Histidine biosynthesis</keyword>
<dbReference type="GO" id="GO:0000105">
    <property type="term" value="P:L-histidine biosynthetic process"/>
    <property type="evidence" value="ECO:0007669"/>
    <property type="project" value="UniProtKB-UniRule"/>
</dbReference>
<evidence type="ECO:0000256" key="10">
    <source>
        <dbReference type="ARBA" id="ARBA00047838"/>
    </source>
</evidence>